<gene>
    <name evidence="2" type="ORF">ENT66_02005</name>
</gene>
<accession>A0A7C4JQA0</accession>
<reference evidence="2" key="1">
    <citation type="journal article" date="2020" name="mSystems">
        <title>Genome- and Community-Level Interaction Insights into Carbon Utilization and Element Cycling Functions of Hydrothermarchaeota in Hydrothermal Sediment.</title>
        <authorList>
            <person name="Zhou Z."/>
            <person name="Liu Y."/>
            <person name="Xu W."/>
            <person name="Pan J."/>
            <person name="Luo Z.H."/>
            <person name="Li M."/>
        </authorList>
    </citation>
    <scope>NUCLEOTIDE SEQUENCE [LARGE SCALE GENOMIC DNA]</scope>
    <source>
        <strain evidence="2">SpSt-6</strain>
    </source>
</reference>
<feature type="transmembrane region" description="Helical" evidence="1">
    <location>
        <begin position="157"/>
        <end position="183"/>
    </location>
</feature>
<feature type="transmembrane region" description="Helical" evidence="1">
    <location>
        <begin position="195"/>
        <end position="215"/>
    </location>
</feature>
<dbReference type="AlphaFoldDB" id="A0A7C4JQA0"/>
<feature type="transmembrane region" description="Helical" evidence="1">
    <location>
        <begin position="26"/>
        <end position="45"/>
    </location>
</feature>
<dbReference type="Pfam" id="PF14897">
    <property type="entry name" value="EpsG"/>
    <property type="match status" value="1"/>
</dbReference>
<dbReference type="InterPro" id="IPR049458">
    <property type="entry name" value="EpsG-like"/>
</dbReference>
<organism evidence="2">
    <name type="scientific">Thermodesulfobacterium geofontis</name>
    <dbReference type="NCBI Taxonomy" id="1295609"/>
    <lineage>
        <taxon>Bacteria</taxon>
        <taxon>Pseudomonadati</taxon>
        <taxon>Thermodesulfobacteriota</taxon>
        <taxon>Thermodesulfobacteria</taxon>
        <taxon>Thermodesulfobacteriales</taxon>
        <taxon>Thermodesulfobacteriaceae</taxon>
        <taxon>Thermodesulfobacterium</taxon>
    </lineage>
</organism>
<feature type="transmembrane region" description="Helical" evidence="1">
    <location>
        <begin position="235"/>
        <end position="254"/>
    </location>
</feature>
<feature type="transmembrane region" description="Helical" evidence="1">
    <location>
        <begin position="266"/>
        <end position="284"/>
    </location>
</feature>
<keyword evidence="1" id="KW-1133">Transmembrane helix</keyword>
<dbReference type="EMBL" id="DSZN01000035">
    <property type="protein sequence ID" value="HGQ85171.1"/>
    <property type="molecule type" value="Genomic_DNA"/>
</dbReference>
<evidence type="ECO:0000256" key="1">
    <source>
        <dbReference type="SAM" id="Phobius"/>
    </source>
</evidence>
<feature type="transmembrane region" description="Helical" evidence="1">
    <location>
        <begin position="87"/>
        <end position="106"/>
    </location>
</feature>
<proteinExistence type="predicted"/>
<name>A0A7C4JQA0_9BACT</name>
<comment type="caution">
    <text evidence="2">The sequence shown here is derived from an EMBL/GenBank/DDBJ whole genome shotgun (WGS) entry which is preliminary data.</text>
</comment>
<sequence length="353" mass="41560">MNIYIFSYLFLSLVTAIFRKQKLWKLYILFPFVWLLFMIGLRYEIGTDWDAYLKYYEIIYPYWENIFLTDPGYGFINFVAGWLGGEIYLVNTLSGGIFLIGLFYFIKHLPYPSIALAIANAYLTFVAAMGYTRQSVAIGLLMIAYVLFSKGKIIKSFVFSFLAVTFHKTALFGFVIILFTFLCKLRARIIWNKKYFLAFVVIVAMLIMTYSIFFLPYQKYLLTQYILEKMESKGALPRVFLNFIAGLLILLGIVKIKFDKTLWQTISLLSILSFLSMPFLGTTTVDRLNLYMYPIQMVAFTHLINNVKEQNLKYLIWILIFYSYMFILTVWLLFAVHKEFWVPYKNLIFVVTR</sequence>
<keyword evidence="1" id="KW-0472">Membrane</keyword>
<keyword evidence="1" id="KW-0812">Transmembrane</keyword>
<feature type="transmembrane region" description="Helical" evidence="1">
    <location>
        <begin position="314"/>
        <end position="334"/>
    </location>
</feature>
<protein>
    <submittedName>
        <fullName evidence="2">EpsG family protein</fullName>
    </submittedName>
</protein>
<feature type="transmembrane region" description="Helical" evidence="1">
    <location>
        <begin position="118"/>
        <end position="145"/>
    </location>
</feature>
<evidence type="ECO:0000313" key="2">
    <source>
        <dbReference type="EMBL" id="HGQ85171.1"/>
    </source>
</evidence>